<accession>A0A8J2HT34</accession>
<reference evidence="1" key="1">
    <citation type="submission" date="2021-04" db="EMBL/GenBank/DDBJ databases">
        <authorList>
            <person name="Chebbi M.A.C M."/>
        </authorList>
    </citation>
    <scope>NUCLEOTIDE SEQUENCE</scope>
</reference>
<dbReference type="PANTHER" id="PTHR47501:SF5">
    <property type="entry name" value="HAT C-TERMINAL DIMERISATION DOMAIN-CONTAINING PROTEIN"/>
    <property type="match status" value="1"/>
</dbReference>
<feature type="non-terminal residue" evidence="1">
    <location>
        <position position="1"/>
    </location>
</feature>
<feature type="non-terminal residue" evidence="1">
    <location>
        <position position="155"/>
    </location>
</feature>
<keyword evidence="2" id="KW-1185">Reference proteome</keyword>
<name>A0A8J2HT34_COTCN</name>
<sequence length="155" mass="17817">FIEEYLHCCKPLANAIDRLQDEKSCFYGDLLPTLISIKNKLKKIQNLSWHYCDELVPGRIDALTGRHKRFFEVEHEGSMSAVAAAFHPQHKLRWIKCLSVDARKKTIQAIKDALSTIEPITDLQISAETDNTDDFFDFSVDGKQNEKILFVKSVY</sequence>
<dbReference type="OrthoDB" id="8195018at2759"/>
<evidence type="ECO:0000313" key="1">
    <source>
        <dbReference type="EMBL" id="CAG5110758.1"/>
    </source>
</evidence>
<dbReference type="EMBL" id="CAJNRD030001865">
    <property type="protein sequence ID" value="CAG5110758.1"/>
    <property type="molecule type" value="Genomic_DNA"/>
</dbReference>
<dbReference type="AlphaFoldDB" id="A0A8J2HT34"/>
<proteinExistence type="predicted"/>
<organism evidence="1 2">
    <name type="scientific">Cotesia congregata</name>
    <name type="common">Parasitoid wasp</name>
    <name type="synonym">Apanteles congregatus</name>
    <dbReference type="NCBI Taxonomy" id="51543"/>
    <lineage>
        <taxon>Eukaryota</taxon>
        <taxon>Metazoa</taxon>
        <taxon>Ecdysozoa</taxon>
        <taxon>Arthropoda</taxon>
        <taxon>Hexapoda</taxon>
        <taxon>Insecta</taxon>
        <taxon>Pterygota</taxon>
        <taxon>Neoptera</taxon>
        <taxon>Endopterygota</taxon>
        <taxon>Hymenoptera</taxon>
        <taxon>Apocrita</taxon>
        <taxon>Ichneumonoidea</taxon>
        <taxon>Braconidae</taxon>
        <taxon>Microgastrinae</taxon>
        <taxon>Cotesia</taxon>
    </lineage>
</organism>
<comment type="caution">
    <text evidence="1">The sequence shown here is derived from an EMBL/GenBank/DDBJ whole genome shotgun (WGS) entry which is preliminary data.</text>
</comment>
<protein>
    <submittedName>
        <fullName evidence="1">Uncharacterized protein</fullName>
    </submittedName>
</protein>
<evidence type="ECO:0000313" key="2">
    <source>
        <dbReference type="Proteomes" id="UP000786811"/>
    </source>
</evidence>
<gene>
    <name evidence="1" type="ORF">HICCMSTLAB_LOCUS14098</name>
</gene>
<dbReference type="Proteomes" id="UP000786811">
    <property type="component" value="Unassembled WGS sequence"/>
</dbReference>
<dbReference type="PANTHER" id="PTHR47501">
    <property type="entry name" value="TRANSPOSASE-RELATED"/>
    <property type="match status" value="1"/>
</dbReference>